<evidence type="ECO:0008006" key="4">
    <source>
        <dbReference type="Google" id="ProtNLM"/>
    </source>
</evidence>
<evidence type="ECO:0000313" key="3">
    <source>
        <dbReference type="Proteomes" id="UP001177003"/>
    </source>
</evidence>
<gene>
    <name evidence="2" type="ORF">LSALG_LOCUS5744</name>
</gene>
<dbReference type="PANTHER" id="PTHR47005:SF10">
    <property type="entry name" value="DEXTRANSUCRASE"/>
    <property type="match status" value="1"/>
</dbReference>
<dbReference type="SUPFAM" id="SSF55008">
    <property type="entry name" value="HMA, heavy metal-associated domain"/>
    <property type="match status" value="1"/>
</dbReference>
<evidence type="ECO:0000313" key="2">
    <source>
        <dbReference type="EMBL" id="CAI9265123.1"/>
    </source>
</evidence>
<sequence>MVTRRRVTPHNGGLGRCSGVMRPLWALSPQCNRYIDSSFAAMAPEKVTEMVLNVDLKCSGCYKKVKKVICKIPQIRDQVFDVDKNKVKLIVVCCSPEAIRDKLCYKGGGAIQSIEIVEKSEKPKETEKAKPAAVADKPKEAEKAKPPADKPKDAKPAADKPAGKPKEAEKPKAADKPKDQQEKPKAADKPKDAGKPPEAKPKDAGKPPEAKPKDAGKPPEAKPKDGGKPPEGKPKEAEKPKQEAPKKVDFAPNPEVAKMVYEPVHGYPQMYPQSAYPPMVGYGQYYDQGYGGAPFQHGYGMPIAPPPPPPSYGGFGYDHGGYNNGYNGNRSHYSSNDYGGEEEGEGCSIM</sequence>
<dbReference type="EMBL" id="OX465086">
    <property type="protein sequence ID" value="CAI9265123.1"/>
    <property type="molecule type" value="Genomic_DNA"/>
</dbReference>
<dbReference type="AlphaFoldDB" id="A0AA35VRM0"/>
<feature type="region of interest" description="Disordered" evidence="1">
    <location>
        <begin position="121"/>
        <end position="253"/>
    </location>
</feature>
<keyword evidence="3" id="KW-1185">Reference proteome</keyword>
<protein>
    <recommendedName>
        <fullName evidence="4">HMA domain-containing protein</fullName>
    </recommendedName>
</protein>
<name>A0AA35VRM0_LACSI</name>
<evidence type="ECO:0000256" key="1">
    <source>
        <dbReference type="SAM" id="MobiDB-lite"/>
    </source>
</evidence>
<dbReference type="Proteomes" id="UP001177003">
    <property type="component" value="Chromosome 0"/>
</dbReference>
<dbReference type="Gene3D" id="3.30.70.100">
    <property type="match status" value="1"/>
</dbReference>
<organism evidence="2 3">
    <name type="scientific">Lactuca saligna</name>
    <name type="common">Willowleaf lettuce</name>
    <dbReference type="NCBI Taxonomy" id="75948"/>
    <lineage>
        <taxon>Eukaryota</taxon>
        <taxon>Viridiplantae</taxon>
        <taxon>Streptophyta</taxon>
        <taxon>Embryophyta</taxon>
        <taxon>Tracheophyta</taxon>
        <taxon>Spermatophyta</taxon>
        <taxon>Magnoliopsida</taxon>
        <taxon>eudicotyledons</taxon>
        <taxon>Gunneridae</taxon>
        <taxon>Pentapetalae</taxon>
        <taxon>asterids</taxon>
        <taxon>campanulids</taxon>
        <taxon>Asterales</taxon>
        <taxon>Asteraceae</taxon>
        <taxon>Cichorioideae</taxon>
        <taxon>Cichorieae</taxon>
        <taxon>Lactucinae</taxon>
        <taxon>Lactuca</taxon>
    </lineage>
</organism>
<feature type="compositionally biased region" description="Basic and acidic residues" evidence="1">
    <location>
        <begin position="121"/>
        <end position="249"/>
    </location>
</feature>
<reference evidence="2" key="1">
    <citation type="submission" date="2023-04" db="EMBL/GenBank/DDBJ databases">
        <authorList>
            <person name="Vijverberg K."/>
            <person name="Xiong W."/>
            <person name="Schranz E."/>
        </authorList>
    </citation>
    <scope>NUCLEOTIDE SEQUENCE</scope>
</reference>
<dbReference type="GO" id="GO:0046872">
    <property type="term" value="F:metal ion binding"/>
    <property type="evidence" value="ECO:0007669"/>
    <property type="project" value="InterPro"/>
</dbReference>
<accession>A0AA35VRM0</accession>
<dbReference type="PANTHER" id="PTHR47005">
    <property type="entry name" value="HEAVY METAL TRANSPORT/DETOXIFICATION SUPERFAMILY PROTEIN"/>
    <property type="match status" value="1"/>
</dbReference>
<dbReference type="InterPro" id="IPR036163">
    <property type="entry name" value="HMA_dom_sf"/>
</dbReference>
<proteinExistence type="predicted"/>